<dbReference type="PANTHER" id="PTHR44137:SF7">
    <property type="entry name" value="J DOMAIN-CONTAINING PROTEIN"/>
    <property type="match status" value="1"/>
</dbReference>
<feature type="compositionally biased region" description="Low complexity" evidence="1">
    <location>
        <begin position="380"/>
        <end position="391"/>
    </location>
</feature>
<dbReference type="CDD" id="cd06257">
    <property type="entry name" value="DnaJ"/>
    <property type="match status" value="1"/>
</dbReference>
<dbReference type="Gene3D" id="1.10.287.110">
    <property type="entry name" value="DnaJ domain"/>
    <property type="match status" value="1"/>
</dbReference>
<protein>
    <recommendedName>
        <fullName evidence="2">J domain-containing protein</fullName>
    </recommendedName>
</protein>
<proteinExistence type="predicted"/>
<evidence type="ECO:0000313" key="3">
    <source>
        <dbReference type="EMBL" id="MBX18318.1"/>
    </source>
</evidence>
<dbReference type="EMBL" id="GGEC01037834">
    <property type="protein sequence ID" value="MBX18318.1"/>
    <property type="molecule type" value="Transcribed_RNA"/>
</dbReference>
<name>A0A2P2LK22_RHIMU</name>
<evidence type="ECO:0000259" key="2">
    <source>
        <dbReference type="PROSITE" id="PS50076"/>
    </source>
</evidence>
<dbReference type="InterPro" id="IPR036869">
    <property type="entry name" value="J_dom_sf"/>
</dbReference>
<reference evidence="3" key="1">
    <citation type="submission" date="2018-02" db="EMBL/GenBank/DDBJ databases">
        <title>Rhizophora mucronata_Transcriptome.</title>
        <authorList>
            <person name="Meera S.P."/>
            <person name="Sreeshan A."/>
            <person name="Augustine A."/>
        </authorList>
    </citation>
    <scope>NUCLEOTIDE SEQUENCE</scope>
    <source>
        <tissue evidence="3">Leaf</tissue>
    </source>
</reference>
<dbReference type="InterPro" id="IPR056988">
    <property type="entry name" value="Zn_ribbon_pln"/>
</dbReference>
<dbReference type="PRINTS" id="PR00625">
    <property type="entry name" value="JDOMAIN"/>
</dbReference>
<feature type="domain" description="J" evidence="2">
    <location>
        <begin position="66"/>
        <end position="130"/>
    </location>
</feature>
<feature type="region of interest" description="Disordered" evidence="1">
    <location>
        <begin position="365"/>
        <end position="398"/>
    </location>
</feature>
<dbReference type="SMART" id="SM00271">
    <property type="entry name" value="DnaJ"/>
    <property type="match status" value="1"/>
</dbReference>
<feature type="compositionally biased region" description="Polar residues" evidence="1">
    <location>
        <begin position="447"/>
        <end position="459"/>
    </location>
</feature>
<accession>A0A2P2LK22</accession>
<dbReference type="Pfam" id="PF00226">
    <property type="entry name" value="DnaJ"/>
    <property type="match status" value="1"/>
</dbReference>
<feature type="region of interest" description="Disordered" evidence="1">
    <location>
        <begin position="436"/>
        <end position="464"/>
    </location>
</feature>
<organism evidence="3">
    <name type="scientific">Rhizophora mucronata</name>
    <name type="common">Asiatic mangrove</name>
    <dbReference type="NCBI Taxonomy" id="61149"/>
    <lineage>
        <taxon>Eukaryota</taxon>
        <taxon>Viridiplantae</taxon>
        <taxon>Streptophyta</taxon>
        <taxon>Embryophyta</taxon>
        <taxon>Tracheophyta</taxon>
        <taxon>Spermatophyta</taxon>
        <taxon>Magnoliopsida</taxon>
        <taxon>eudicotyledons</taxon>
        <taxon>Gunneridae</taxon>
        <taxon>Pentapetalae</taxon>
        <taxon>rosids</taxon>
        <taxon>fabids</taxon>
        <taxon>Malpighiales</taxon>
        <taxon>Rhizophoraceae</taxon>
        <taxon>Rhizophora</taxon>
    </lineage>
</organism>
<dbReference type="PROSITE" id="PS50076">
    <property type="entry name" value="DNAJ_2"/>
    <property type="match status" value="1"/>
</dbReference>
<evidence type="ECO:0000256" key="1">
    <source>
        <dbReference type="SAM" id="MobiDB-lite"/>
    </source>
</evidence>
<dbReference type="Pfam" id="PF11926">
    <property type="entry name" value="DUF3444"/>
    <property type="match status" value="1"/>
</dbReference>
<dbReference type="SUPFAM" id="SSF46565">
    <property type="entry name" value="Chaperone J-domain"/>
    <property type="match status" value="1"/>
</dbReference>
<dbReference type="InterPro" id="IPR024593">
    <property type="entry name" value="DUF3444"/>
</dbReference>
<sequence>MEANIQEALRAKEIAEKRFTEKDFASAKNYALKAKTLYPGLEGISQMVATFEVYIASEVKCNGGIDYYSVLGLKPSADRDAVKKRYKKLAVLLHPDKNKTVGADGAFKLVSEAWTMLSDILKRRSYDVKRKKQLESHVVQTNLSSFHTTGFASYNICSNLSTSHRLDSFWTVCTSCKVQYEYLRKYVNKKLSCKNCRGTFIAVETGTAPSNGSFQYGPWSYVPSNGYANHGYDGVAYVPSSTTLFTDNGVSNLHSVHGYEYASSVPFQQNSFSGTSIGVVSHSGLSTVSADAFYQVNENFGKTRAKVKSAANRQCSTKDTILGINVNLSSSCNESSYSMVSTPDKKRKVVVGTSFRNGAEDKRSKCASEVGATHGNSAVENNSNLSNPNELPTRRSSIAPAFDTRKLLMDKARNDVWKKLEEMRLAAAAVEENVEDQSKEKLGSEVSGCQSKPNRNGISITVPDPDFHDFDEDRSEECFKPKQIWAIYDEDDGMPRLYCLIREVISVNPFKIHVTYLNSKTDSEFDSVNWIDSGFTKSCGLFRAWNSDIVDQVNIFSHVLKGEKAGKGGCVRIFPKSGDVWAVYRNWSSDWNKSTPDDVRHRYEMVEVLDNYSEELGVCVTPLIKLAGFKTVYQRNPNKDAIRWIPRKEMLRFSHQVPSWSLEGEARNLSDKRWDLDPAATPDELLHAVTDDVKV</sequence>
<dbReference type="PANTHER" id="PTHR44137">
    <property type="entry name" value="BNAC03G44070D PROTEIN"/>
    <property type="match status" value="1"/>
</dbReference>
<dbReference type="Pfam" id="PF23551">
    <property type="entry name" value="Zn_ribbon_20"/>
    <property type="match status" value="1"/>
</dbReference>
<dbReference type="InterPro" id="IPR001623">
    <property type="entry name" value="DnaJ_domain"/>
</dbReference>
<dbReference type="AlphaFoldDB" id="A0A2P2LK22"/>